<keyword evidence="1" id="KW-1133">Transmembrane helix</keyword>
<sequence length="367" mass="41382">METRKRILSLDIFRGLTVILMILVNNPGSWSFIYPPLKHAAWHGCTPTDLVFPFFLFIVGVSISFSMFNAKEDKLKRPKLLRKAIWRGSKLIGIGLFISLFPFFDFSVMRIPGVLQRIGLVFIFATSIFLYSDIKKIIGIIFILLISYWAIMTLIPIPGIGEANLDDPNKVLSAYLDFKLMGGHLWSGTKTWDPEGLLSTLPAIATALLGVVAGILIKTKRDDKIVKLLVFIGVGLLILGYFWGIVFPINKSIWTSTYAVYTAGWAYLTLGICYYIFDVKQYYPKVSIVPRAFGLNPMIAYVVAELCAKLLYLIQIEGVSVKEHLYQLIMNVGWSNEMGSLVFALSYCSLIYAFVHILYKKNIVVKV</sequence>
<dbReference type="InterPro" id="IPR012429">
    <property type="entry name" value="HGSNAT_cat"/>
</dbReference>
<accession>A0AAX1N8C9</accession>
<feature type="transmembrane region" description="Helical" evidence="1">
    <location>
        <begin position="338"/>
        <end position="359"/>
    </location>
</feature>
<evidence type="ECO:0000313" key="3">
    <source>
        <dbReference type="EMBL" id="QWG03778.1"/>
    </source>
</evidence>
<dbReference type="KEGG" id="fya:KMW28_09405"/>
<keyword evidence="1" id="KW-0812">Transmembrane</keyword>
<feature type="transmembrane region" description="Helical" evidence="1">
    <location>
        <begin position="91"/>
        <end position="108"/>
    </location>
</feature>
<feature type="transmembrane region" description="Helical" evidence="1">
    <location>
        <begin position="298"/>
        <end position="318"/>
    </location>
</feature>
<keyword evidence="4" id="KW-1185">Reference proteome</keyword>
<dbReference type="EMBL" id="CP076132">
    <property type="protein sequence ID" value="QWG03778.1"/>
    <property type="molecule type" value="Genomic_DNA"/>
</dbReference>
<dbReference type="RefSeq" id="WP_169665369.1">
    <property type="nucleotide sequence ID" value="NZ_CP076132.1"/>
</dbReference>
<evidence type="ECO:0000256" key="1">
    <source>
        <dbReference type="SAM" id="Phobius"/>
    </source>
</evidence>
<feature type="transmembrane region" description="Helical" evidence="1">
    <location>
        <begin position="196"/>
        <end position="216"/>
    </location>
</feature>
<dbReference type="Proteomes" id="UP000678679">
    <property type="component" value="Chromosome 1"/>
</dbReference>
<name>A0AAX1N8C9_9BACT</name>
<dbReference type="AlphaFoldDB" id="A0AAX1N8C9"/>
<evidence type="ECO:0000313" key="4">
    <source>
        <dbReference type="Proteomes" id="UP000678679"/>
    </source>
</evidence>
<feature type="transmembrane region" description="Helical" evidence="1">
    <location>
        <begin position="138"/>
        <end position="160"/>
    </location>
</feature>
<dbReference type="Pfam" id="PF07786">
    <property type="entry name" value="HGSNAT_cat"/>
    <property type="match status" value="1"/>
</dbReference>
<dbReference type="PANTHER" id="PTHR31061:SF24">
    <property type="entry name" value="LD22376P"/>
    <property type="match status" value="1"/>
</dbReference>
<feature type="transmembrane region" description="Helical" evidence="1">
    <location>
        <begin position="12"/>
        <end position="30"/>
    </location>
</feature>
<feature type="transmembrane region" description="Helical" evidence="1">
    <location>
        <begin position="50"/>
        <end position="70"/>
    </location>
</feature>
<reference evidence="3 4" key="1">
    <citation type="submission" date="2021-05" db="EMBL/GenBank/DDBJ databases">
        <title>Comparative genomic studies on the polysaccharide-degrading batcterial strains of the Flammeovirga genus.</title>
        <authorList>
            <person name="Zewei F."/>
            <person name="Zheng Z."/>
            <person name="Yu L."/>
            <person name="Ruyue G."/>
            <person name="Yanhong M."/>
            <person name="Yuanyuan C."/>
            <person name="Jingyan G."/>
            <person name="Wenjun H."/>
        </authorList>
    </citation>
    <scope>NUCLEOTIDE SEQUENCE [LARGE SCALE GENOMIC DNA]</scope>
    <source>
        <strain evidence="3 4">NBRC:100898</strain>
    </source>
</reference>
<feature type="transmembrane region" description="Helical" evidence="1">
    <location>
        <begin position="258"/>
        <end position="277"/>
    </location>
</feature>
<protein>
    <submittedName>
        <fullName evidence="3">DUF1624 domain-containing protein</fullName>
    </submittedName>
</protein>
<feature type="domain" description="Heparan-alpha-glucosaminide N-acetyltransferase catalytic" evidence="2">
    <location>
        <begin position="6"/>
        <end position="152"/>
    </location>
</feature>
<organism evidence="3 4">
    <name type="scientific">Flammeovirga yaeyamensis</name>
    <dbReference type="NCBI Taxonomy" id="367791"/>
    <lineage>
        <taxon>Bacteria</taxon>
        <taxon>Pseudomonadati</taxon>
        <taxon>Bacteroidota</taxon>
        <taxon>Cytophagia</taxon>
        <taxon>Cytophagales</taxon>
        <taxon>Flammeovirgaceae</taxon>
        <taxon>Flammeovirga</taxon>
    </lineage>
</organism>
<proteinExistence type="predicted"/>
<gene>
    <name evidence="3" type="ORF">KMW28_09405</name>
</gene>
<dbReference type="PANTHER" id="PTHR31061">
    <property type="entry name" value="LD22376P"/>
    <property type="match status" value="1"/>
</dbReference>
<feature type="transmembrane region" description="Helical" evidence="1">
    <location>
        <begin position="228"/>
        <end position="246"/>
    </location>
</feature>
<feature type="transmembrane region" description="Helical" evidence="1">
    <location>
        <begin position="114"/>
        <end position="131"/>
    </location>
</feature>
<evidence type="ECO:0000259" key="2">
    <source>
        <dbReference type="Pfam" id="PF07786"/>
    </source>
</evidence>
<keyword evidence="1" id="KW-0472">Membrane</keyword>